<dbReference type="GO" id="GO:0005829">
    <property type="term" value="C:cytosol"/>
    <property type="evidence" value="ECO:0007669"/>
    <property type="project" value="TreeGrafter"/>
</dbReference>
<feature type="domain" description="Luciferase-like" evidence="5">
    <location>
        <begin position="1"/>
        <end position="323"/>
    </location>
</feature>
<keyword evidence="3" id="KW-0560">Oxidoreductase</keyword>
<evidence type="ECO:0000256" key="3">
    <source>
        <dbReference type="ARBA" id="ARBA00023002"/>
    </source>
</evidence>
<dbReference type="GO" id="GO:0016705">
    <property type="term" value="F:oxidoreductase activity, acting on paired donors, with incorporation or reduction of molecular oxygen"/>
    <property type="evidence" value="ECO:0007669"/>
    <property type="project" value="InterPro"/>
</dbReference>
<dbReference type="PANTHER" id="PTHR30137:SF16">
    <property type="entry name" value="BLL0895 PROTEIN"/>
    <property type="match status" value="1"/>
</dbReference>
<dbReference type="InterPro" id="IPR050766">
    <property type="entry name" value="Bact_Lucif_Oxidored"/>
</dbReference>
<keyword evidence="2" id="KW-0285">Flavoprotein</keyword>
<dbReference type="GO" id="GO:0004497">
    <property type="term" value="F:monooxygenase activity"/>
    <property type="evidence" value="ECO:0007669"/>
    <property type="project" value="UniProtKB-KW"/>
</dbReference>
<dbReference type="Gene3D" id="3.20.20.30">
    <property type="entry name" value="Luciferase-like domain"/>
    <property type="match status" value="1"/>
</dbReference>
<reference evidence="7" key="1">
    <citation type="submission" date="2018-08" db="EMBL/GenBank/DDBJ databases">
        <authorList>
            <person name="Kim S.-J."/>
            <person name="Jung G.-Y."/>
        </authorList>
    </citation>
    <scope>NUCLEOTIDE SEQUENCE [LARGE SCALE GENOMIC DNA]</scope>
    <source>
        <strain evidence="7">GY_H</strain>
    </source>
</reference>
<sequence length="362" mass="40609">MQLGFFTMPIHPLDKDWRQSLREDREAFILADELGFAEAYCGEHVTDRAENITSCVVFLASLVDRVKRMKLGTGTVNMPNQHPAAVASQIAMLDHMLDGRFLFGISPGGLLSDAEVFGNLDADRNAMFLEAINQVLALWQSEPPYDLTGKYWDISVARQFIPELGQGYIAKPLQRPHPPIVVTAVAPFSKGVTEAAARGWDPISANFLMPQWVKSHWPKYVEGCERVGRAVDAANWRVARSIFVADDEKTAKAYATDPDSPYVFYYKQLYTKLKKNGRIELFKTRRDQPDDEVTLEAVCSQLITYGTPDKVADELLKYRDAVGDFGTLLYAGKDWADRDLGRRSMILLAEKVLPKLNAAIES</sequence>
<dbReference type="OrthoDB" id="9804736at2"/>
<evidence type="ECO:0000256" key="1">
    <source>
        <dbReference type="ARBA" id="ARBA00010426"/>
    </source>
</evidence>
<proteinExistence type="inferred from homology"/>
<dbReference type="InterPro" id="IPR036661">
    <property type="entry name" value="Luciferase-like_sf"/>
</dbReference>
<dbReference type="PANTHER" id="PTHR30137">
    <property type="entry name" value="LUCIFERASE-LIKE MONOOXYGENASE"/>
    <property type="match status" value="1"/>
</dbReference>
<dbReference type="InterPro" id="IPR011251">
    <property type="entry name" value="Luciferase-like_dom"/>
</dbReference>
<comment type="similarity">
    <text evidence="1">Belongs to the bacterial luciferase oxidoreductase family.</text>
</comment>
<keyword evidence="4" id="KW-0503">Monooxygenase</keyword>
<evidence type="ECO:0000313" key="6">
    <source>
        <dbReference type="EMBL" id="RDV03310.1"/>
    </source>
</evidence>
<dbReference type="Proteomes" id="UP000263993">
    <property type="component" value="Unassembled WGS sequence"/>
</dbReference>
<dbReference type="RefSeq" id="WP_115515336.1">
    <property type="nucleotide sequence ID" value="NZ_QRGO01000001.1"/>
</dbReference>
<dbReference type="EMBL" id="QRGO01000001">
    <property type="protein sequence ID" value="RDV03310.1"/>
    <property type="molecule type" value="Genomic_DNA"/>
</dbReference>
<evidence type="ECO:0000256" key="4">
    <source>
        <dbReference type="ARBA" id="ARBA00023033"/>
    </source>
</evidence>
<evidence type="ECO:0000256" key="2">
    <source>
        <dbReference type="ARBA" id="ARBA00022630"/>
    </source>
</evidence>
<dbReference type="Pfam" id="PF00296">
    <property type="entry name" value="Bac_luciferase"/>
    <property type="match status" value="1"/>
</dbReference>
<name>A0A371B6V5_9BRAD</name>
<comment type="caution">
    <text evidence="6">The sequence shown here is derived from an EMBL/GenBank/DDBJ whole genome shotgun (WGS) entry which is preliminary data.</text>
</comment>
<protein>
    <submittedName>
        <fullName evidence="6">Flavin-dependent oxidoreductase</fullName>
    </submittedName>
</protein>
<dbReference type="AlphaFoldDB" id="A0A371B6V5"/>
<evidence type="ECO:0000259" key="5">
    <source>
        <dbReference type="Pfam" id="PF00296"/>
    </source>
</evidence>
<organism evidence="6 7">
    <name type="scientific">Undibacter mobilis</name>
    <dbReference type="NCBI Taxonomy" id="2292256"/>
    <lineage>
        <taxon>Bacteria</taxon>
        <taxon>Pseudomonadati</taxon>
        <taxon>Pseudomonadota</taxon>
        <taxon>Alphaproteobacteria</taxon>
        <taxon>Hyphomicrobiales</taxon>
        <taxon>Nitrobacteraceae</taxon>
        <taxon>Undibacter</taxon>
    </lineage>
</organism>
<dbReference type="SUPFAM" id="SSF51679">
    <property type="entry name" value="Bacterial luciferase-like"/>
    <property type="match status" value="1"/>
</dbReference>
<gene>
    <name evidence="6" type="ORF">DXH78_01125</name>
</gene>
<keyword evidence="7" id="KW-1185">Reference proteome</keyword>
<evidence type="ECO:0000313" key="7">
    <source>
        <dbReference type="Proteomes" id="UP000263993"/>
    </source>
</evidence>
<accession>A0A371B6V5</accession>